<dbReference type="Proteomes" id="UP000198211">
    <property type="component" value="Unassembled WGS sequence"/>
</dbReference>
<feature type="compositionally biased region" description="Low complexity" evidence="1">
    <location>
        <begin position="11"/>
        <end position="41"/>
    </location>
</feature>
<feature type="region of interest" description="Disordered" evidence="1">
    <location>
        <begin position="1"/>
        <end position="41"/>
    </location>
</feature>
<proteinExistence type="predicted"/>
<sequence>MSAPLRPPASSPASAATVASTPAPVSASAPTSESVPASAPVSARNFSVDKYFELQKKKLEFEAKKRAGAATTASPKTVFDGSSVLSTDRGIPMDYEEGELED</sequence>
<evidence type="ECO:0000256" key="1">
    <source>
        <dbReference type="SAM" id="MobiDB-lite"/>
    </source>
</evidence>
<reference evidence="3" key="1">
    <citation type="submission" date="2017-03" db="EMBL/GenBank/DDBJ databases">
        <title>Phytopthora megakarya and P. palmivora, two closely related causual agents of cacao black pod achieved similar genome size and gene model numbers by different mechanisms.</title>
        <authorList>
            <person name="Ali S."/>
            <person name="Shao J."/>
            <person name="Larry D.J."/>
            <person name="Kronmiller B."/>
            <person name="Shen D."/>
            <person name="Strem M.D."/>
            <person name="Melnick R.L."/>
            <person name="Guiltinan M.J."/>
            <person name="Tyler B.M."/>
            <person name="Meinhardt L.W."/>
            <person name="Bailey B.A."/>
        </authorList>
    </citation>
    <scope>NUCLEOTIDE SEQUENCE [LARGE SCALE GENOMIC DNA]</scope>
    <source>
        <strain evidence="3">zdho120</strain>
    </source>
</reference>
<evidence type="ECO:0000313" key="2">
    <source>
        <dbReference type="EMBL" id="OWZ23936.1"/>
    </source>
</evidence>
<comment type="caution">
    <text evidence="2">The sequence shown here is derived from an EMBL/GenBank/DDBJ whole genome shotgun (WGS) entry which is preliminary data.</text>
</comment>
<dbReference type="EMBL" id="NBNE01000036">
    <property type="protein sequence ID" value="OWZ23936.1"/>
    <property type="molecule type" value="Genomic_DNA"/>
</dbReference>
<feature type="region of interest" description="Disordered" evidence="1">
    <location>
        <begin position="64"/>
        <end position="102"/>
    </location>
</feature>
<feature type="compositionally biased region" description="Pro residues" evidence="1">
    <location>
        <begin position="1"/>
        <end position="10"/>
    </location>
</feature>
<dbReference type="AlphaFoldDB" id="A0A225X1Z6"/>
<evidence type="ECO:0000313" key="3">
    <source>
        <dbReference type="Proteomes" id="UP000198211"/>
    </source>
</evidence>
<keyword evidence="3" id="KW-1185">Reference proteome</keyword>
<name>A0A225X1Z6_9STRA</name>
<gene>
    <name evidence="2" type="ORF">PHMEG_0001120</name>
</gene>
<accession>A0A225X1Z6</accession>
<organism evidence="2 3">
    <name type="scientific">Phytophthora megakarya</name>
    <dbReference type="NCBI Taxonomy" id="4795"/>
    <lineage>
        <taxon>Eukaryota</taxon>
        <taxon>Sar</taxon>
        <taxon>Stramenopiles</taxon>
        <taxon>Oomycota</taxon>
        <taxon>Peronosporomycetes</taxon>
        <taxon>Peronosporales</taxon>
        <taxon>Peronosporaceae</taxon>
        <taxon>Phytophthora</taxon>
    </lineage>
</organism>
<protein>
    <submittedName>
        <fullName evidence="2">Uncharacterized protein</fullName>
    </submittedName>
</protein>
<dbReference type="OrthoDB" id="10641708at2759"/>